<comment type="caution">
    <text evidence="1">The sequence shown here is derived from an EMBL/GenBank/DDBJ whole genome shotgun (WGS) entry which is preliminary data.</text>
</comment>
<evidence type="ECO:0000313" key="1">
    <source>
        <dbReference type="EMBL" id="CAG5022526.1"/>
    </source>
</evidence>
<reference evidence="1" key="1">
    <citation type="submission" date="2021-04" db="EMBL/GenBank/DDBJ databases">
        <authorList>
            <person name="Tunstrom K."/>
        </authorList>
    </citation>
    <scope>NUCLEOTIDE SEQUENCE</scope>
</reference>
<dbReference type="EMBL" id="CAJQZP010001147">
    <property type="protein sequence ID" value="CAG5022526.1"/>
    <property type="molecule type" value="Genomic_DNA"/>
</dbReference>
<evidence type="ECO:0000313" key="2">
    <source>
        <dbReference type="Proteomes" id="UP000691718"/>
    </source>
</evidence>
<keyword evidence="2" id="KW-1185">Reference proteome</keyword>
<name>A0A8S3XG99_PARAO</name>
<dbReference type="OrthoDB" id="6375801at2759"/>
<accession>A0A8S3XG99</accession>
<sequence length="94" mass="11085">MSARDQRLLRKKWRENARKRREVKKIQRQTQKMLNEETAALSPIPLNSPSASLITLQPSTSRVSSWKAVVARNRRILKSENMYLRQRLQALENK</sequence>
<gene>
    <name evidence="1" type="ORF">PAPOLLO_LOCUS17746</name>
</gene>
<dbReference type="Proteomes" id="UP000691718">
    <property type="component" value="Unassembled WGS sequence"/>
</dbReference>
<proteinExistence type="predicted"/>
<protein>
    <submittedName>
        <fullName evidence="1">(apollo) hypothetical protein</fullName>
    </submittedName>
</protein>
<organism evidence="1 2">
    <name type="scientific">Parnassius apollo</name>
    <name type="common">Apollo butterfly</name>
    <name type="synonym">Papilio apollo</name>
    <dbReference type="NCBI Taxonomy" id="110799"/>
    <lineage>
        <taxon>Eukaryota</taxon>
        <taxon>Metazoa</taxon>
        <taxon>Ecdysozoa</taxon>
        <taxon>Arthropoda</taxon>
        <taxon>Hexapoda</taxon>
        <taxon>Insecta</taxon>
        <taxon>Pterygota</taxon>
        <taxon>Neoptera</taxon>
        <taxon>Endopterygota</taxon>
        <taxon>Lepidoptera</taxon>
        <taxon>Glossata</taxon>
        <taxon>Ditrysia</taxon>
        <taxon>Papilionoidea</taxon>
        <taxon>Papilionidae</taxon>
        <taxon>Parnassiinae</taxon>
        <taxon>Parnassini</taxon>
        <taxon>Parnassius</taxon>
        <taxon>Parnassius</taxon>
    </lineage>
</organism>
<dbReference type="AlphaFoldDB" id="A0A8S3XG99"/>